<keyword evidence="4" id="KW-0539">Nucleus</keyword>
<evidence type="ECO:0008006" key="8">
    <source>
        <dbReference type="Google" id="ProtNLM"/>
    </source>
</evidence>
<dbReference type="PRINTS" id="PR00320">
    <property type="entry name" value="GPROTEINBRPT"/>
</dbReference>
<dbReference type="PROSITE" id="PS00678">
    <property type="entry name" value="WD_REPEATS_1"/>
    <property type="match status" value="1"/>
</dbReference>
<name>A0AAW2HAY7_9NEOP</name>
<dbReference type="SMART" id="SM00320">
    <property type="entry name" value="WD40"/>
    <property type="match status" value="7"/>
</dbReference>
<dbReference type="SUPFAM" id="SSF50978">
    <property type="entry name" value="WD40 repeat-like"/>
    <property type="match status" value="1"/>
</dbReference>
<sequence>MPFFIRSKRKKEQGVNNKSKKGEKGLGPKTKNRKYEEEDDEEIDSDLEDDDPKLDNKYTYSSESEVEESAQEKRLRLAHKYLEEVEKEEKRRLETEEVDKDVIAQRLKEDFLEQTGRLRKTVADSYTGHGEFVSLHCKAHSRSITCFVLSSDNKYLYSSSEDCNIVKWSLEERKKLNVINRTDVNGHKKKILALAISTDSKFFVSGDNAGKLNVWNPADLSLIHAFNGHKIDITGLAFRKDTHQLFSCSSDKTVKIWNLDEMMYVETLFGHLSGVTAIDALVKDRAITSGGWDNSVRIWKVPEESHLILNGHKESIDCVKLLNEEFFISGDEGGNVCLWNSQKKKPLFTLQKAHGMSSESNIPNWINSIATYLYSDVFASGSYNGTINLYKLNEKLRTFEKFMEINLDGNINCLTFTSDGQYLIAGVGREHRLGRWHTRKSIKNRIVLIPLEKKSR</sequence>
<evidence type="ECO:0000256" key="4">
    <source>
        <dbReference type="ARBA" id="ARBA00023242"/>
    </source>
</evidence>
<gene>
    <name evidence="7" type="ORF">PYX00_009186</name>
</gene>
<dbReference type="CDD" id="cd00200">
    <property type="entry name" value="WD40"/>
    <property type="match status" value="1"/>
</dbReference>
<protein>
    <recommendedName>
        <fullName evidence="8">U3 small nucleolar RNA-interacting protein 2</fullName>
    </recommendedName>
</protein>
<evidence type="ECO:0000313" key="7">
    <source>
        <dbReference type="EMBL" id="KAL0266718.1"/>
    </source>
</evidence>
<comment type="caution">
    <text evidence="7">The sequence shown here is derived from an EMBL/GenBank/DDBJ whole genome shotgun (WGS) entry which is preliminary data.</text>
</comment>
<feature type="repeat" description="WD" evidence="5">
    <location>
        <begin position="184"/>
        <end position="216"/>
    </location>
</feature>
<dbReference type="PROSITE" id="PS50082">
    <property type="entry name" value="WD_REPEATS_2"/>
    <property type="match status" value="5"/>
</dbReference>
<keyword evidence="2 5" id="KW-0853">WD repeat</keyword>
<dbReference type="PANTHER" id="PTHR19865">
    <property type="entry name" value="U3 SMALL NUCLEOLAR RNA INTERACTING PROTEIN 2"/>
    <property type="match status" value="1"/>
</dbReference>
<evidence type="ECO:0000256" key="3">
    <source>
        <dbReference type="ARBA" id="ARBA00022737"/>
    </source>
</evidence>
<dbReference type="GO" id="GO:0034511">
    <property type="term" value="F:U3 snoRNA binding"/>
    <property type="evidence" value="ECO:0007669"/>
    <property type="project" value="InterPro"/>
</dbReference>
<feature type="repeat" description="WD" evidence="5">
    <location>
        <begin position="226"/>
        <end position="267"/>
    </location>
</feature>
<dbReference type="AlphaFoldDB" id="A0AAW2HAY7"/>
<dbReference type="InterPro" id="IPR039241">
    <property type="entry name" value="Rrp9-like"/>
</dbReference>
<feature type="repeat" description="WD" evidence="5">
    <location>
        <begin position="309"/>
        <end position="349"/>
    </location>
</feature>
<dbReference type="EMBL" id="JARGDH010000005">
    <property type="protein sequence ID" value="KAL0266718.1"/>
    <property type="molecule type" value="Genomic_DNA"/>
</dbReference>
<evidence type="ECO:0000256" key="1">
    <source>
        <dbReference type="ARBA" id="ARBA00004123"/>
    </source>
</evidence>
<proteinExistence type="predicted"/>
<feature type="repeat" description="WD" evidence="5">
    <location>
        <begin position="137"/>
        <end position="178"/>
    </location>
</feature>
<dbReference type="PROSITE" id="PS50294">
    <property type="entry name" value="WD_REPEATS_REGION"/>
    <property type="match status" value="3"/>
</dbReference>
<dbReference type="FunFam" id="2.130.10.10:FF:000509">
    <property type="entry name" value="U3 small nucleolar RNA-interacting protein"/>
    <property type="match status" value="1"/>
</dbReference>
<feature type="compositionally biased region" description="Acidic residues" evidence="6">
    <location>
        <begin position="37"/>
        <end position="52"/>
    </location>
</feature>
<dbReference type="PANTHER" id="PTHR19865:SF0">
    <property type="entry name" value="U3 SMALL NUCLEOLAR RNA-INTERACTING PROTEIN 2"/>
    <property type="match status" value="1"/>
</dbReference>
<comment type="subcellular location">
    <subcellularLocation>
        <location evidence="1">Nucleus</location>
    </subcellularLocation>
</comment>
<dbReference type="Gene3D" id="2.130.10.10">
    <property type="entry name" value="YVTN repeat-like/Quinoprotein amine dehydrogenase"/>
    <property type="match status" value="1"/>
</dbReference>
<evidence type="ECO:0000256" key="6">
    <source>
        <dbReference type="SAM" id="MobiDB-lite"/>
    </source>
</evidence>
<dbReference type="Pfam" id="PF00400">
    <property type="entry name" value="WD40"/>
    <property type="match status" value="5"/>
</dbReference>
<organism evidence="7">
    <name type="scientific">Menopon gallinae</name>
    <name type="common">poultry shaft louse</name>
    <dbReference type="NCBI Taxonomy" id="328185"/>
    <lineage>
        <taxon>Eukaryota</taxon>
        <taxon>Metazoa</taxon>
        <taxon>Ecdysozoa</taxon>
        <taxon>Arthropoda</taxon>
        <taxon>Hexapoda</taxon>
        <taxon>Insecta</taxon>
        <taxon>Pterygota</taxon>
        <taxon>Neoptera</taxon>
        <taxon>Paraneoptera</taxon>
        <taxon>Psocodea</taxon>
        <taxon>Troctomorpha</taxon>
        <taxon>Phthiraptera</taxon>
        <taxon>Amblycera</taxon>
        <taxon>Menoponidae</taxon>
        <taxon>Menopon</taxon>
    </lineage>
</organism>
<reference evidence="7" key="1">
    <citation type="journal article" date="2024" name="Gigascience">
        <title>Chromosome-level genome of the poultry shaft louse Menopon gallinae provides insight into the host-switching and adaptive evolution of parasitic lice.</title>
        <authorList>
            <person name="Xu Y."/>
            <person name="Ma L."/>
            <person name="Liu S."/>
            <person name="Liang Y."/>
            <person name="Liu Q."/>
            <person name="He Z."/>
            <person name="Tian L."/>
            <person name="Duan Y."/>
            <person name="Cai W."/>
            <person name="Li H."/>
            <person name="Song F."/>
        </authorList>
    </citation>
    <scope>NUCLEOTIDE SEQUENCE</scope>
    <source>
        <strain evidence="7">Cailab_2023a</strain>
    </source>
</reference>
<dbReference type="InterPro" id="IPR036322">
    <property type="entry name" value="WD40_repeat_dom_sf"/>
</dbReference>
<dbReference type="GO" id="GO:0032040">
    <property type="term" value="C:small-subunit processome"/>
    <property type="evidence" value="ECO:0007669"/>
    <property type="project" value="TreeGrafter"/>
</dbReference>
<feature type="repeat" description="WD" evidence="5">
    <location>
        <begin position="268"/>
        <end position="309"/>
    </location>
</feature>
<dbReference type="InterPro" id="IPR019775">
    <property type="entry name" value="WD40_repeat_CS"/>
</dbReference>
<accession>A0AAW2HAY7</accession>
<dbReference type="InterPro" id="IPR001680">
    <property type="entry name" value="WD40_rpt"/>
</dbReference>
<dbReference type="InterPro" id="IPR020472">
    <property type="entry name" value="WD40_PAC1"/>
</dbReference>
<dbReference type="InterPro" id="IPR015943">
    <property type="entry name" value="WD40/YVTN_repeat-like_dom_sf"/>
</dbReference>
<feature type="region of interest" description="Disordered" evidence="6">
    <location>
        <begin position="1"/>
        <end position="72"/>
    </location>
</feature>
<keyword evidence="3" id="KW-0677">Repeat</keyword>
<evidence type="ECO:0000256" key="5">
    <source>
        <dbReference type="PROSITE-ProRule" id="PRU00221"/>
    </source>
</evidence>
<evidence type="ECO:0000256" key="2">
    <source>
        <dbReference type="ARBA" id="ARBA00022574"/>
    </source>
</evidence>
<feature type="compositionally biased region" description="Basic residues" evidence="6">
    <location>
        <begin position="1"/>
        <end position="11"/>
    </location>
</feature>